<sequence>MISFSSEAEDLPYKNAINSFWKTTITRFCYGGFIIISI</sequence>
<keyword evidence="2" id="KW-1185">Reference proteome</keyword>
<organism evidence="1 2">
    <name type="scientific">Formosa agariphila (strain DSM 15362 / KCTC 12365 / LMG 23005 / KMM 3901 / M-2Alg 35-1)</name>
    <dbReference type="NCBI Taxonomy" id="1347342"/>
    <lineage>
        <taxon>Bacteria</taxon>
        <taxon>Pseudomonadati</taxon>
        <taxon>Bacteroidota</taxon>
        <taxon>Flavobacteriia</taxon>
        <taxon>Flavobacteriales</taxon>
        <taxon>Flavobacteriaceae</taxon>
        <taxon>Formosa</taxon>
    </lineage>
</organism>
<proteinExistence type="predicted"/>
<accession>T2KLZ2</accession>
<gene>
    <name evidence="1" type="ORF">BN863_13070</name>
</gene>
<dbReference type="STRING" id="1347342.BN863_13070"/>
<reference evidence="1 2" key="1">
    <citation type="journal article" date="2013" name="Appl. Environ. Microbiol.">
        <title>The genome of the alga-associated marine flavobacterium Formosa agariphila KMM 3901T reveals a broad potential for degradation of algal polysaccharides.</title>
        <authorList>
            <person name="Mann A.J."/>
            <person name="Hahnke R.L."/>
            <person name="Huang S."/>
            <person name="Werner J."/>
            <person name="Xing P."/>
            <person name="Barbeyron T."/>
            <person name="Huettel B."/>
            <person name="Stueber K."/>
            <person name="Reinhardt R."/>
            <person name="Harder J."/>
            <person name="Gloeckner F.O."/>
            <person name="Amann R.I."/>
            <person name="Teeling H."/>
        </authorList>
    </citation>
    <scope>NUCLEOTIDE SEQUENCE [LARGE SCALE GENOMIC DNA]</scope>
    <source>
        <strain evidence="2">DSM 15362 / KCTC 12365 / LMG 23005 / KMM 3901</strain>
    </source>
</reference>
<name>T2KLZ2_FORAG</name>
<dbReference type="PATRIC" id="fig|1347342.6.peg.1317"/>
<dbReference type="Proteomes" id="UP000016160">
    <property type="component" value="Chromosome"/>
</dbReference>
<dbReference type="EMBL" id="HG315671">
    <property type="protein sequence ID" value="CDF79019.1"/>
    <property type="molecule type" value="Genomic_DNA"/>
</dbReference>
<protein>
    <submittedName>
        <fullName evidence="1">Uncharacterized protein</fullName>
    </submittedName>
</protein>
<evidence type="ECO:0000313" key="1">
    <source>
        <dbReference type="EMBL" id="CDF79019.1"/>
    </source>
</evidence>
<dbReference type="AlphaFoldDB" id="T2KLZ2"/>
<dbReference type="HOGENOM" id="CLU_3328182_0_0_10"/>
<evidence type="ECO:0000313" key="2">
    <source>
        <dbReference type="Proteomes" id="UP000016160"/>
    </source>
</evidence>